<evidence type="ECO:0000313" key="3">
    <source>
        <dbReference type="Proteomes" id="UP001556631"/>
    </source>
</evidence>
<reference evidence="2 3" key="1">
    <citation type="submission" date="2024-07" db="EMBL/GenBank/DDBJ databases">
        <authorList>
            <person name="Lee S."/>
            <person name="Kang M."/>
        </authorList>
    </citation>
    <scope>NUCLEOTIDE SEQUENCE [LARGE SCALE GENOMIC DNA]</scope>
    <source>
        <strain evidence="2 3">DS6</strain>
    </source>
</reference>
<feature type="compositionally biased region" description="Basic and acidic residues" evidence="1">
    <location>
        <begin position="17"/>
        <end position="30"/>
    </location>
</feature>
<dbReference type="Proteomes" id="UP001556631">
    <property type="component" value="Unassembled WGS sequence"/>
</dbReference>
<dbReference type="EMBL" id="JBFPJR010000054">
    <property type="protein sequence ID" value="MEX0429672.1"/>
    <property type="molecule type" value="Genomic_DNA"/>
</dbReference>
<feature type="region of interest" description="Disordered" evidence="1">
    <location>
        <begin position="1"/>
        <end position="30"/>
    </location>
</feature>
<dbReference type="RefSeq" id="WP_367995639.1">
    <property type="nucleotide sequence ID" value="NZ_JBFPJR010000054.1"/>
</dbReference>
<keyword evidence="3" id="KW-1185">Reference proteome</keyword>
<proteinExistence type="predicted"/>
<name>A0ABV3T391_9ACTN</name>
<evidence type="ECO:0008006" key="4">
    <source>
        <dbReference type="Google" id="ProtNLM"/>
    </source>
</evidence>
<evidence type="ECO:0000313" key="2">
    <source>
        <dbReference type="EMBL" id="MEX0429672.1"/>
    </source>
</evidence>
<evidence type="ECO:0000256" key="1">
    <source>
        <dbReference type="SAM" id="MobiDB-lite"/>
    </source>
</evidence>
<accession>A0ABV3T391</accession>
<protein>
    <recommendedName>
        <fullName evidence="4">Transcriptional regulator, AbiEi antitoxin, Type IV TA system</fullName>
    </recommendedName>
</protein>
<gene>
    <name evidence="2" type="ORF">AB3X52_18800</name>
</gene>
<organism evidence="2 3">
    <name type="scientific">Nocardioides eburneus</name>
    <dbReference type="NCBI Taxonomy" id="3231482"/>
    <lineage>
        <taxon>Bacteria</taxon>
        <taxon>Bacillati</taxon>
        <taxon>Actinomycetota</taxon>
        <taxon>Actinomycetes</taxon>
        <taxon>Propionibacteriales</taxon>
        <taxon>Nocardioidaceae</taxon>
        <taxon>Nocardioides</taxon>
    </lineage>
</organism>
<sequence length="315" mass="34825">MTESDDPRDSLVSSRVRRLEGGEPPHRDPALTRVRRGYFRPADVKLSISQAHRLRIFATADARATELIFTHASAAALWGAPQLAADLSDVHVTQPGRARRTTAGVRVHRAAIPDEHVITLANGLLVASRAWAAVQIAASGSLPGVLLPLDHLVREIAAERGQNHDEVIESLVGLVPRGSKGRARAERHLRFADARSGSAGESLSRGQMRLLEVPMPDLQVRFPRGDQPGDDVVDFDWPALDTFGEFDGEAKYFAAEFTQGRSAAEVLWDEKSREDRIRRHRPRGVRWGWKDALSRHRLARILAAAGIVPLRRTCE</sequence>
<comment type="caution">
    <text evidence="2">The sequence shown here is derived from an EMBL/GenBank/DDBJ whole genome shotgun (WGS) entry which is preliminary data.</text>
</comment>